<name>A0A6J5SWL9_9CAUD</name>
<protein>
    <submittedName>
        <fullName evidence="1">Uncharacterized protein</fullName>
    </submittedName>
</protein>
<reference evidence="1" key="1">
    <citation type="submission" date="2020-05" db="EMBL/GenBank/DDBJ databases">
        <authorList>
            <person name="Chiriac C."/>
            <person name="Salcher M."/>
            <person name="Ghai R."/>
            <person name="Kavagutti S V."/>
        </authorList>
    </citation>
    <scope>NUCLEOTIDE SEQUENCE</scope>
</reference>
<gene>
    <name evidence="1" type="ORF">UFOVP1624_16</name>
</gene>
<evidence type="ECO:0000313" key="1">
    <source>
        <dbReference type="EMBL" id="CAB4219903.1"/>
    </source>
</evidence>
<proteinExistence type="predicted"/>
<sequence>MAFNVTGLTDYIKENEKDIISSSLFSAKSISMVKVQVGIKSSEDIEIMETSADFQADNGCAYNTSGTTTFSRRNLAVSKIMIAETLCPEDLEAKFLQRLVQPGSTHDKLPLEKEITDRKIALIAKQLEVAVWQGDTASGLVNTKLFDGWLKLIDAAGTAVAVTPQASISSSTVRTIFDEVYAKIPSAILGADDLVAFCGYDTFRTLVTKLTADNLYNYTTDVGASNFEMMYPGTNLKIVGVPGLNADNNAAALASYKNRIIATRTSNLYFGTDLLNEYEKYDVWFSQDDQNIKTLFRFKAGCQIAFPTEIVQYKNI</sequence>
<dbReference type="EMBL" id="LR797499">
    <property type="protein sequence ID" value="CAB4219903.1"/>
    <property type="molecule type" value="Genomic_DNA"/>
</dbReference>
<organism evidence="1">
    <name type="scientific">uncultured Caudovirales phage</name>
    <dbReference type="NCBI Taxonomy" id="2100421"/>
    <lineage>
        <taxon>Viruses</taxon>
        <taxon>Duplodnaviria</taxon>
        <taxon>Heunggongvirae</taxon>
        <taxon>Uroviricota</taxon>
        <taxon>Caudoviricetes</taxon>
        <taxon>Peduoviridae</taxon>
        <taxon>Maltschvirus</taxon>
        <taxon>Maltschvirus maltsch</taxon>
    </lineage>
</organism>
<accession>A0A6J5SWL9</accession>